<dbReference type="GO" id="GO:0008305">
    <property type="term" value="C:integrin complex"/>
    <property type="evidence" value="ECO:0007669"/>
    <property type="project" value="TreeGrafter"/>
</dbReference>
<dbReference type="InterPro" id="IPR028994">
    <property type="entry name" value="Integrin_alpha_N"/>
</dbReference>
<organism evidence="1 2">
    <name type="scientific">Yasminevirus sp. GU-2018</name>
    <dbReference type="NCBI Taxonomy" id="2420051"/>
    <lineage>
        <taxon>Viruses</taxon>
        <taxon>Varidnaviria</taxon>
        <taxon>Bamfordvirae</taxon>
        <taxon>Nucleocytoviricota</taxon>
        <taxon>Megaviricetes</taxon>
        <taxon>Imitervirales</taxon>
        <taxon>Mimiviridae</taxon>
        <taxon>Klosneuvirinae</taxon>
        <taxon>Yasminevirus</taxon>
        <taxon>Yasminevirus saudimassiliense</taxon>
    </lineage>
</organism>
<dbReference type="GO" id="GO:0098609">
    <property type="term" value="P:cell-cell adhesion"/>
    <property type="evidence" value="ECO:0007669"/>
    <property type="project" value="TreeGrafter"/>
</dbReference>
<dbReference type="GO" id="GO:0005178">
    <property type="term" value="F:integrin binding"/>
    <property type="evidence" value="ECO:0007669"/>
    <property type="project" value="TreeGrafter"/>
</dbReference>
<keyword evidence="2" id="KW-1185">Reference proteome</keyword>
<dbReference type="PANTHER" id="PTHR23220:SF133">
    <property type="entry name" value="INTEGRIN ALPHA-PS2"/>
    <property type="match status" value="1"/>
</dbReference>
<keyword evidence="1" id="KW-0401">Integrin</keyword>
<sequence length="465" mass="51114">LRIFNKVHSQRRKMLSSIVNNIHDFYEKSQEKSVSNLICDDTPQSKIIDTHYLSFSEWGHSIDLLGSDLLIGAPYARINSGDFSLINVNSYNTHFDLSTEFKYDSRLGTSVKFVDINCDKKYEVVASLPGYGDDEGGRLQIYSVTSSNFNFSPKLVITIDNIGNDWGIGSVTDVGDIDNDGCGELIVGVPHFSDGDALNVGGIMVVYSSPSWSSETSDSKYVVCKAGVCNSTLVKFVQIGTDFWQMAGSSIKIIHFKGDPYVLIGSIGFVDHTNINQSAVGRVVCYDPRNESVRWTVTGDVPNSGFGSSIEADSNYLYVGSPVRSNTVSKILSKGEIGSVYVYNLTELFDTSNQTIHASPITTVTNGDLNGRFGHKIVSTRKTLYVSAPLEDDLSGKVYAFEKSFDETAPTFELINCYTPPKVDKYHSSQCGFGYDLVVKDDDDSIYISAPHLNNRAGGVYVYET</sequence>
<evidence type="ECO:0000313" key="1">
    <source>
        <dbReference type="EMBL" id="VBB19047.1"/>
    </source>
</evidence>
<dbReference type="InterPro" id="IPR013519">
    <property type="entry name" value="Int_alpha_beta-p"/>
</dbReference>
<proteinExistence type="predicted"/>
<reference evidence="1 2" key="1">
    <citation type="submission" date="2018-10" db="EMBL/GenBank/DDBJ databases">
        <authorList>
            <consortium name="IHU Genomes"/>
        </authorList>
    </citation>
    <scope>NUCLEOTIDE SEQUENCE [LARGE SCALE GENOMIC DNA]</scope>
    <source>
        <strain evidence="1 2">A1</strain>
    </source>
</reference>
<dbReference type="Gene3D" id="2.130.10.130">
    <property type="entry name" value="Integrin alpha, N-terminal"/>
    <property type="match status" value="2"/>
</dbReference>
<dbReference type="EMBL" id="UPSH01000002">
    <property type="protein sequence ID" value="VBB19047.1"/>
    <property type="molecule type" value="Genomic_DNA"/>
</dbReference>
<dbReference type="SMART" id="SM00191">
    <property type="entry name" value="Int_alpha"/>
    <property type="match status" value="4"/>
</dbReference>
<dbReference type="GO" id="GO:0033627">
    <property type="term" value="P:cell adhesion mediated by integrin"/>
    <property type="evidence" value="ECO:0007669"/>
    <property type="project" value="TreeGrafter"/>
</dbReference>
<gene>
    <name evidence="1" type="ORF">YASMINEVIRUS_1579</name>
</gene>
<comment type="caution">
    <text evidence="1">The sequence shown here is derived from an EMBL/GenBank/DDBJ whole genome shotgun (WGS) entry which is preliminary data.</text>
</comment>
<accession>A0A5K0UAL4</accession>
<name>A0A5K0UAL4_9VIRU</name>
<evidence type="ECO:0000313" key="2">
    <source>
        <dbReference type="Proteomes" id="UP000594342"/>
    </source>
</evidence>
<feature type="non-terminal residue" evidence="1">
    <location>
        <position position="1"/>
    </location>
</feature>
<dbReference type="PANTHER" id="PTHR23220">
    <property type="entry name" value="INTEGRIN ALPHA"/>
    <property type="match status" value="1"/>
</dbReference>
<dbReference type="GO" id="GO:0007160">
    <property type="term" value="P:cell-matrix adhesion"/>
    <property type="evidence" value="ECO:0007669"/>
    <property type="project" value="TreeGrafter"/>
</dbReference>
<dbReference type="GO" id="GO:0007229">
    <property type="term" value="P:integrin-mediated signaling pathway"/>
    <property type="evidence" value="ECO:0007669"/>
    <property type="project" value="UniProtKB-KW"/>
</dbReference>
<dbReference type="Proteomes" id="UP000594342">
    <property type="component" value="Unassembled WGS sequence"/>
</dbReference>
<protein>
    <submittedName>
        <fullName evidence="1">Putative integrin</fullName>
    </submittedName>
</protein>
<dbReference type="SUPFAM" id="SSF69318">
    <property type="entry name" value="Integrin alpha N-terminal domain"/>
    <property type="match status" value="2"/>
</dbReference>